<name>A0A9D1R812_9FIRM</name>
<dbReference type="Proteomes" id="UP000824263">
    <property type="component" value="Unassembled WGS sequence"/>
</dbReference>
<accession>A0A9D1R812</accession>
<comment type="caution">
    <text evidence="2">The sequence shown here is derived from an EMBL/GenBank/DDBJ whole genome shotgun (WGS) entry which is preliminary data.</text>
</comment>
<gene>
    <name evidence="2" type="ORF">H9873_00300</name>
</gene>
<keyword evidence="1" id="KW-0812">Transmembrane</keyword>
<reference evidence="2" key="2">
    <citation type="submission" date="2021-04" db="EMBL/GenBank/DDBJ databases">
        <authorList>
            <person name="Gilroy R."/>
        </authorList>
    </citation>
    <scope>NUCLEOTIDE SEQUENCE</scope>
    <source>
        <strain evidence="2">ChiSxjej1B13-11762</strain>
    </source>
</reference>
<keyword evidence="1" id="KW-0472">Membrane</keyword>
<reference evidence="2" key="1">
    <citation type="journal article" date="2021" name="PeerJ">
        <title>Extensive microbial diversity within the chicken gut microbiome revealed by metagenomics and culture.</title>
        <authorList>
            <person name="Gilroy R."/>
            <person name="Ravi A."/>
            <person name="Getino M."/>
            <person name="Pursley I."/>
            <person name="Horton D.L."/>
            <person name="Alikhan N.F."/>
            <person name="Baker D."/>
            <person name="Gharbi K."/>
            <person name="Hall N."/>
            <person name="Watson M."/>
            <person name="Adriaenssens E.M."/>
            <person name="Foster-Nyarko E."/>
            <person name="Jarju S."/>
            <person name="Secka A."/>
            <person name="Antonio M."/>
            <person name="Oren A."/>
            <person name="Chaudhuri R.R."/>
            <person name="La Ragione R."/>
            <person name="Hildebrand F."/>
            <person name="Pallen M.J."/>
        </authorList>
    </citation>
    <scope>NUCLEOTIDE SEQUENCE</scope>
    <source>
        <strain evidence="2">ChiSxjej1B13-11762</strain>
    </source>
</reference>
<keyword evidence="1" id="KW-1133">Transmembrane helix</keyword>
<dbReference type="EMBL" id="DXGF01000008">
    <property type="protein sequence ID" value="HIW82757.1"/>
    <property type="molecule type" value="Genomic_DNA"/>
</dbReference>
<organism evidence="2 3">
    <name type="scientific">Candidatus Dorea gallistercoris</name>
    <dbReference type="NCBI Taxonomy" id="2838542"/>
    <lineage>
        <taxon>Bacteria</taxon>
        <taxon>Bacillati</taxon>
        <taxon>Bacillota</taxon>
        <taxon>Clostridia</taxon>
        <taxon>Lachnospirales</taxon>
        <taxon>Lachnospiraceae</taxon>
        <taxon>Dorea</taxon>
    </lineage>
</organism>
<proteinExistence type="predicted"/>
<evidence type="ECO:0000313" key="2">
    <source>
        <dbReference type="EMBL" id="HIW82757.1"/>
    </source>
</evidence>
<sequence length="300" mass="35323">MIIMILILHAILCVVAYVLMRMSVLKCTRAVMPIVWLIPVWGFAAMVILELRARDDKKNRVEVGIEKLKVNDAVHKSLLLEESAVEDRVVPLEEALLINDAATRRQLMMEVLYADPEDYVEQLKTARMNEDTEVVHYAVTALTELQKEYELQFQELERQRKEDPENEEVTERYLDVLKRYLESGIAEGNERKIKLTIYSSLLEEQIRRYPEELDLREEKARADLDTGAYAATKREIRQILDHWNRSETGYLLMLQYYSAVWDRRGIDGVLEEIQRKNIHLTPRGRRMTGFWKKEEGRRQV</sequence>
<dbReference type="AlphaFoldDB" id="A0A9D1R812"/>
<protein>
    <submittedName>
        <fullName evidence="2">Uncharacterized protein</fullName>
    </submittedName>
</protein>
<feature type="transmembrane region" description="Helical" evidence="1">
    <location>
        <begin position="30"/>
        <end position="51"/>
    </location>
</feature>
<evidence type="ECO:0000256" key="1">
    <source>
        <dbReference type="SAM" id="Phobius"/>
    </source>
</evidence>
<evidence type="ECO:0000313" key="3">
    <source>
        <dbReference type="Proteomes" id="UP000824263"/>
    </source>
</evidence>